<dbReference type="OrthoDB" id="7471569at2"/>
<dbReference type="AlphaFoldDB" id="A0A0R3MXU9"/>
<keyword evidence="2" id="KW-1185">Reference proteome</keyword>
<sequence>MRTVILGVETQSDLTRRILATAHGQRKAGDDRISFESVSDLWRVLAPKRMEIVRVMTGAGPLTIREVARRVDRDFKGVHSDVTLLLGAGILERTESGGVEFPYDRVHVEFDMMAA</sequence>
<reference evidence="1 2" key="1">
    <citation type="submission" date="2014-03" db="EMBL/GenBank/DDBJ databases">
        <title>Bradyrhizobium valentinum sp. nov., isolated from effective nodules of Lupinus mariae-josephae, a lupine endemic of basic-lime soils in Eastern Spain.</title>
        <authorList>
            <person name="Duran D."/>
            <person name="Rey L."/>
            <person name="Navarro A."/>
            <person name="Busquets A."/>
            <person name="Imperial J."/>
            <person name="Ruiz-Argueso T."/>
        </authorList>
    </citation>
    <scope>NUCLEOTIDE SEQUENCE [LARGE SCALE GENOMIC DNA]</scope>
    <source>
        <strain evidence="1 2">Ro19</strain>
    </source>
</reference>
<dbReference type="Pfam" id="PF25212">
    <property type="entry name" value="HVO_A0114"/>
    <property type="match status" value="1"/>
</dbReference>
<dbReference type="InterPro" id="IPR036388">
    <property type="entry name" value="WH-like_DNA-bd_sf"/>
</dbReference>
<dbReference type="RefSeq" id="WP_057844126.1">
    <property type="nucleotide sequence ID" value="NZ_LLYA01000153.1"/>
</dbReference>
<accession>A0A0R3MXU9</accession>
<evidence type="ECO:0000313" key="1">
    <source>
        <dbReference type="EMBL" id="KRR24635.1"/>
    </source>
</evidence>
<dbReference type="Gene3D" id="1.10.10.10">
    <property type="entry name" value="Winged helix-like DNA-binding domain superfamily/Winged helix DNA-binding domain"/>
    <property type="match status" value="1"/>
</dbReference>
<dbReference type="InterPro" id="IPR036390">
    <property type="entry name" value="WH_DNA-bd_sf"/>
</dbReference>
<dbReference type="SUPFAM" id="SSF46785">
    <property type="entry name" value="Winged helix' DNA-binding domain"/>
    <property type="match status" value="1"/>
</dbReference>
<organism evidence="1 2">
    <name type="scientific">Bradyrhizobium retamae</name>
    <dbReference type="NCBI Taxonomy" id="1300035"/>
    <lineage>
        <taxon>Bacteria</taxon>
        <taxon>Pseudomonadati</taxon>
        <taxon>Pseudomonadota</taxon>
        <taxon>Alphaproteobacteria</taxon>
        <taxon>Hyphomicrobiales</taxon>
        <taxon>Nitrobacteraceae</taxon>
        <taxon>Bradyrhizobium</taxon>
    </lineage>
</organism>
<dbReference type="EMBL" id="LLYA01000153">
    <property type="protein sequence ID" value="KRR24635.1"/>
    <property type="molecule type" value="Genomic_DNA"/>
</dbReference>
<gene>
    <name evidence="1" type="ORF">CQ13_24815</name>
</gene>
<name>A0A0R3MXU9_9BRAD</name>
<proteinExistence type="predicted"/>
<evidence type="ECO:0000313" key="2">
    <source>
        <dbReference type="Proteomes" id="UP000052023"/>
    </source>
</evidence>
<comment type="caution">
    <text evidence="1">The sequence shown here is derived from an EMBL/GenBank/DDBJ whole genome shotgun (WGS) entry which is preliminary data.</text>
</comment>
<dbReference type="Proteomes" id="UP000052023">
    <property type="component" value="Unassembled WGS sequence"/>
</dbReference>
<protein>
    <submittedName>
        <fullName evidence="1">Transcriptional regulator</fullName>
    </submittedName>
</protein>